<name>A0A931E856_9ACTN</name>
<gene>
    <name evidence="2" type="ORF">HXK23_04970</name>
</gene>
<organism evidence="2 3">
    <name type="scientific">Lancefieldella parvula</name>
    <dbReference type="NCBI Taxonomy" id="1382"/>
    <lineage>
        <taxon>Bacteria</taxon>
        <taxon>Bacillati</taxon>
        <taxon>Actinomycetota</taxon>
        <taxon>Coriobacteriia</taxon>
        <taxon>Coriobacteriales</taxon>
        <taxon>Atopobiaceae</taxon>
        <taxon>Lancefieldella</taxon>
    </lineage>
</organism>
<reference evidence="2" key="1">
    <citation type="submission" date="2020-04" db="EMBL/GenBank/DDBJ databases">
        <title>Deep metagenomics examines the oral microbiome during advanced dental caries in children, revealing novel taxa and co-occurrences with host molecules.</title>
        <authorList>
            <person name="Baker J.L."/>
            <person name="Morton J.T."/>
            <person name="Dinis M."/>
            <person name="Alvarez R."/>
            <person name="Tran N.C."/>
            <person name="Knight R."/>
            <person name="Edlund A."/>
        </authorList>
    </citation>
    <scope>NUCLEOTIDE SEQUENCE</scope>
    <source>
        <strain evidence="2">JCVI_22A_bin.2</strain>
    </source>
</reference>
<keyword evidence="2" id="KW-0547">Nucleotide-binding</keyword>
<proteinExistence type="predicted"/>
<dbReference type="AlphaFoldDB" id="A0A931E856"/>
<feature type="non-terminal residue" evidence="2">
    <location>
        <position position="36"/>
    </location>
</feature>
<dbReference type="GO" id="GO:0005524">
    <property type="term" value="F:ATP binding"/>
    <property type="evidence" value="ECO:0007669"/>
    <property type="project" value="UniProtKB-KW"/>
</dbReference>
<dbReference type="EMBL" id="JABZGT010000310">
    <property type="protein sequence ID" value="MBF4809551.1"/>
    <property type="molecule type" value="Genomic_DNA"/>
</dbReference>
<accession>A0A931E856</accession>
<evidence type="ECO:0000313" key="3">
    <source>
        <dbReference type="Proteomes" id="UP000772566"/>
    </source>
</evidence>
<evidence type="ECO:0000256" key="1">
    <source>
        <dbReference type="SAM" id="MobiDB-lite"/>
    </source>
</evidence>
<evidence type="ECO:0000313" key="2">
    <source>
        <dbReference type="EMBL" id="MBF4809551.1"/>
    </source>
</evidence>
<keyword evidence="2" id="KW-0067">ATP-binding</keyword>
<protein>
    <submittedName>
        <fullName evidence="2">ATP-binding protein</fullName>
    </submittedName>
</protein>
<feature type="region of interest" description="Disordered" evidence="1">
    <location>
        <begin position="16"/>
        <end position="36"/>
    </location>
</feature>
<dbReference type="Proteomes" id="UP000772566">
    <property type="component" value="Unassembled WGS sequence"/>
</dbReference>
<sequence>MADVDIDREALRKEIDAALHGKKKEPQPPAGFELNQ</sequence>
<comment type="caution">
    <text evidence="2">The sequence shown here is derived from an EMBL/GenBank/DDBJ whole genome shotgun (WGS) entry which is preliminary data.</text>
</comment>